<gene>
    <name evidence="3" type="ORF">PCASD_16020</name>
    <name evidence="2" type="ORF">PCASD_22970</name>
</gene>
<protein>
    <submittedName>
        <fullName evidence="2">Uncharacterized protein</fullName>
    </submittedName>
</protein>
<evidence type="ECO:0000313" key="4">
    <source>
        <dbReference type="Proteomes" id="UP000235392"/>
    </source>
</evidence>
<proteinExistence type="predicted"/>
<accession>A0A2N5S2M5</accession>
<evidence type="ECO:0000313" key="2">
    <source>
        <dbReference type="EMBL" id="PLW07482.1"/>
    </source>
</evidence>
<reference evidence="2 4" key="1">
    <citation type="submission" date="2017-11" db="EMBL/GenBank/DDBJ databases">
        <title>De novo assembly and phasing of dikaryotic genomes from two isolates of Puccinia coronata f. sp. avenae, the causal agent of oat crown rust.</title>
        <authorList>
            <person name="Miller M.E."/>
            <person name="Zhang Y."/>
            <person name="Omidvar V."/>
            <person name="Sperschneider J."/>
            <person name="Schwessinger B."/>
            <person name="Raley C."/>
            <person name="Palmer J.M."/>
            <person name="Garnica D."/>
            <person name="Upadhyaya N."/>
            <person name="Rathjen J."/>
            <person name="Taylor J.M."/>
            <person name="Park R.F."/>
            <person name="Dodds P.N."/>
            <person name="Hirsch C.D."/>
            <person name="Kianian S.F."/>
            <person name="Figueroa M."/>
        </authorList>
    </citation>
    <scope>NUCLEOTIDE SEQUENCE [LARGE SCALE GENOMIC DNA]</scope>
    <source>
        <strain evidence="2">12SD80</strain>
    </source>
</reference>
<sequence>MQANLPSEWAEAPSHPYVSTQLPEPPYVTQKVGAKDITFLNTQDSKYLPSSQYIKDFIKVTDQNSPHNEGGKVTSYKVSFEPETPDAAPSGPTSSRHKVGARRCIIRCIKAPLVPNSVILKSARQATQENHEIKPSHQSEALICNPEVSKSFFDYLYRTHDYKHFNIYLLGIPLKTRNAEYHCLVGIYTEINEKARTGGHIKLDDLLVLHGMSKPLYVKIGQMVAGERVPGVTFDNLTGYHGPRGTKEQSWLGTQKAPDVVSCQEVAELPQNTICKLMEMMSGMVARFNAQASQIINLHLQSEQRRRLCWGDSSLTNDMLEMFKDVVFEAPLPSAPKS</sequence>
<dbReference type="AlphaFoldDB" id="A0A2N5S2M5"/>
<evidence type="ECO:0000256" key="1">
    <source>
        <dbReference type="SAM" id="MobiDB-lite"/>
    </source>
</evidence>
<dbReference type="EMBL" id="PGCI01001127">
    <property type="protein sequence ID" value="PLW07482.1"/>
    <property type="molecule type" value="Genomic_DNA"/>
</dbReference>
<feature type="region of interest" description="Disordered" evidence="1">
    <location>
        <begin position="1"/>
        <end position="22"/>
    </location>
</feature>
<evidence type="ECO:0000313" key="3">
    <source>
        <dbReference type="EMBL" id="PLW31008.1"/>
    </source>
</evidence>
<dbReference type="EMBL" id="PGCI01000280">
    <property type="protein sequence ID" value="PLW31008.1"/>
    <property type="molecule type" value="Genomic_DNA"/>
</dbReference>
<name>A0A2N5S2M5_9BASI</name>
<organism evidence="2 4">
    <name type="scientific">Puccinia coronata f. sp. avenae</name>
    <dbReference type="NCBI Taxonomy" id="200324"/>
    <lineage>
        <taxon>Eukaryota</taxon>
        <taxon>Fungi</taxon>
        <taxon>Dikarya</taxon>
        <taxon>Basidiomycota</taxon>
        <taxon>Pucciniomycotina</taxon>
        <taxon>Pucciniomycetes</taxon>
        <taxon>Pucciniales</taxon>
        <taxon>Pucciniaceae</taxon>
        <taxon>Puccinia</taxon>
    </lineage>
</organism>
<dbReference type="Proteomes" id="UP000235392">
    <property type="component" value="Unassembled WGS sequence"/>
</dbReference>
<comment type="caution">
    <text evidence="2">The sequence shown here is derived from an EMBL/GenBank/DDBJ whole genome shotgun (WGS) entry which is preliminary data.</text>
</comment>